<dbReference type="AlphaFoldDB" id="A0A2G5SLF7"/>
<dbReference type="OrthoDB" id="10327303at2759"/>
<name>A0A2G5SLF7_9PELO</name>
<protein>
    <submittedName>
        <fullName evidence="1">Uncharacterized protein</fullName>
    </submittedName>
</protein>
<keyword evidence="2" id="KW-1185">Reference proteome</keyword>
<organism evidence="1 2">
    <name type="scientific">Caenorhabditis nigoni</name>
    <dbReference type="NCBI Taxonomy" id="1611254"/>
    <lineage>
        <taxon>Eukaryota</taxon>
        <taxon>Metazoa</taxon>
        <taxon>Ecdysozoa</taxon>
        <taxon>Nematoda</taxon>
        <taxon>Chromadorea</taxon>
        <taxon>Rhabditida</taxon>
        <taxon>Rhabditina</taxon>
        <taxon>Rhabditomorpha</taxon>
        <taxon>Rhabditoidea</taxon>
        <taxon>Rhabditidae</taxon>
        <taxon>Peloderinae</taxon>
        <taxon>Caenorhabditis</taxon>
    </lineage>
</organism>
<evidence type="ECO:0000313" key="2">
    <source>
        <dbReference type="Proteomes" id="UP000230233"/>
    </source>
</evidence>
<sequence length="104" mass="11452">MSGLNKVLKSSSAPGISTSVTKSSIATKSSVLTKSVSVATTTTSSVSPCCEYISRHKYLRDRRLITRNDIRQRMSVWSRLFAFCRGGIQDSSLLDCESIFTVRP</sequence>
<dbReference type="Proteomes" id="UP000230233">
    <property type="component" value="Chromosome X"/>
</dbReference>
<evidence type="ECO:0000313" key="1">
    <source>
        <dbReference type="EMBL" id="PIC15890.1"/>
    </source>
</evidence>
<dbReference type="EMBL" id="PDUG01000006">
    <property type="protein sequence ID" value="PIC15890.1"/>
    <property type="molecule type" value="Genomic_DNA"/>
</dbReference>
<gene>
    <name evidence="1" type="primary">Cni-F15G9.6</name>
    <name evidence="1" type="synonym">Cnig_chr_X.g22697</name>
    <name evidence="1" type="ORF">B9Z55_022697</name>
</gene>
<accession>A0A2G5SLF7</accession>
<comment type="caution">
    <text evidence="1">The sequence shown here is derived from an EMBL/GenBank/DDBJ whole genome shotgun (WGS) entry which is preliminary data.</text>
</comment>
<proteinExistence type="predicted"/>
<reference evidence="2" key="1">
    <citation type="submission" date="2017-10" db="EMBL/GenBank/DDBJ databases">
        <title>Rapid genome shrinkage in a self-fertile nematode reveals novel sperm competition proteins.</title>
        <authorList>
            <person name="Yin D."/>
            <person name="Schwarz E.M."/>
            <person name="Thomas C.G."/>
            <person name="Felde R.L."/>
            <person name="Korf I.F."/>
            <person name="Cutter A.D."/>
            <person name="Schartner C.M."/>
            <person name="Ralston E.J."/>
            <person name="Meyer B.J."/>
            <person name="Haag E.S."/>
        </authorList>
    </citation>
    <scope>NUCLEOTIDE SEQUENCE [LARGE SCALE GENOMIC DNA]</scope>
    <source>
        <strain evidence="2">JU1422</strain>
    </source>
</reference>